<sequence length="29" mass="3340">MRSLAKAFAARVVGGKVAKRSWYSLYYME</sequence>
<name>A0A1G9I453_9ACTN</name>
<reference evidence="2" key="1">
    <citation type="submission" date="2016-10" db="EMBL/GenBank/DDBJ databases">
        <authorList>
            <person name="Varghese N."/>
            <person name="Submissions S."/>
        </authorList>
    </citation>
    <scope>NUCLEOTIDE SEQUENCE [LARGE SCALE GENOMIC DNA]</scope>
    <source>
        <strain evidence="2">CGMCC 4.3147</strain>
    </source>
</reference>
<organism evidence="1 2">
    <name type="scientific">Glycomyces sambucus</name>
    <dbReference type="NCBI Taxonomy" id="380244"/>
    <lineage>
        <taxon>Bacteria</taxon>
        <taxon>Bacillati</taxon>
        <taxon>Actinomycetota</taxon>
        <taxon>Actinomycetes</taxon>
        <taxon>Glycomycetales</taxon>
        <taxon>Glycomycetaceae</taxon>
        <taxon>Glycomyces</taxon>
    </lineage>
</organism>
<dbReference type="EMBL" id="FNGF01000004">
    <property type="protein sequence ID" value="SDL19825.1"/>
    <property type="molecule type" value="Genomic_DNA"/>
</dbReference>
<gene>
    <name evidence="1" type="ORF">SAMN05216298_3013</name>
</gene>
<accession>A0A1G9I453</accession>
<evidence type="ECO:0000313" key="1">
    <source>
        <dbReference type="EMBL" id="SDL19825.1"/>
    </source>
</evidence>
<proteinExistence type="predicted"/>
<evidence type="ECO:0000313" key="2">
    <source>
        <dbReference type="Proteomes" id="UP000198662"/>
    </source>
</evidence>
<dbReference type="Proteomes" id="UP000198662">
    <property type="component" value="Unassembled WGS sequence"/>
</dbReference>
<keyword evidence="2" id="KW-1185">Reference proteome</keyword>
<dbReference type="STRING" id="380244.SAMN05216298_3013"/>
<dbReference type="AlphaFoldDB" id="A0A1G9I453"/>
<protein>
    <submittedName>
        <fullName evidence="1">Uncharacterized protein</fullName>
    </submittedName>
</protein>